<evidence type="ECO:0000313" key="2">
    <source>
        <dbReference type="Proteomes" id="UP001364695"/>
    </source>
</evidence>
<comment type="caution">
    <text evidence="1">The sequence shown here is derived from an EMBL/GenBank/DDBJ whole genome shotgun (WGS) entry which is preliminary data.</text>
</comment>
<dbReference type="EMBL" id="JAWDIE010000018">
    <property type="protein sequence ID" value="MEJ7138984.1"/>
    <property type="molecule type" value="Genomic_DNA"/>
</dbReference>
<evidence type="ECO:0000313" key="1">
    <source>
        <dbReference type="EMBL" id="MEJ7138984.1"/>
    </source>
</evidence>
<protein>
    <submittedName>
        <fullName evidence="1">Hemagglutinin repeat-containing protein</fullName>
    </submittedName>
</protein>
<name>A0ACC6P459_9BURK</name>
<keyword evidence="2" id="KW-1185">Reference proteome</keyword>
<dbReference type="Proteomes" id="UP001364695">
    <property type="component" value="Unassembled WGS sequence"/>
</dbReference>
<gene>
    <name evidence="1" type="ORF">RV045_11170</name>
</gene>
<accession>A0ACC6P459</accession>
<organism evidence="1 2">
    <name type="scientific">Amphibiibacter pelophylacis</name>
    <dbReference type="NCBI Taxonomy" id="1799477"/>
    <lineage>
        <taxon>Bacteria</taxon>
        <taxon>Pseudomonadati</taxon>
        <taxon>Pseudomonadota</taxon>
        <taxon>Betaproteobacteria</taxon>
        <taxon>Burkholderiales</taxon>
        <taxon>Sphaerotilaceae</taxon>
        <taxon>Amphibiibacter</taxon>
    </lineage>
</organism>
<reference evidence="1" key="1">
    <citation type="submission" date="2023-10" db="EMBL/GenBank/DDBJ databases">
        <title>Amphibacter perezi, gen. nov., sp. nov. a novel taxa of the family Comamonadaceae, class Betaproteobacteria isolated from the skin microbiota of Pelophylax perezi from different populations.</title>
        <authorList>
            <person name="Costa S."/>
            <person name="Proenca D.N."/>
            <person name="Lopes I."/>
            <person name="Morais P.V."/>
        </authorList>
    </citation>
    <scope>NUCLEOTIDE SEQUENCE</scope>
    <source>
        <strain evidence="1">SL12-8</strain>
    </source>
</reference>
<proteinExistence type="predicted"/>
<sequence>MQVAHAGGAGSTTLLQAGGDLTLDAVRTGRSQSIVWDADNHLKASQSQDVGTTVQAAGDIALKAGGDISGRAATVSSSAGAVTADGRDVKLAAGESSSSFDQAQRHTSSGFLSSTTIASRTTSDQTKAVASELSGRTVTINASRDVAVKGSNVLSDAGTAITAGRNVDITLGTRSQSSAQKQAGTPRSQRPLCSDKAPARTVAPGHRASGANPGASMATALSNMKTAAGCVFRRIR</sequence>